<keyword evidence="1" id="KW-1133">Transmembrane helix</keyword>
<dbReference type="EMBL" id="NEVK01000006">
    <property type="protein sequence ID" value="OZI18135.1"/>
    <property type="molecule type" value="Genomic_DNA"/>
</dbReference>
<evidence type="ECO:0000313" key="2">
    <source>
        <dbReference type="EMBL" id="OZI18135.1"/>
    </source>
</evidence>
<evidence type="ECO:0000256" key="1">
    <source>
        <dbReference type="SAM" id="Phobius"/>
    </source>
</evidence>
<dbReference type="Pfam" id="PF03929">
    <property type="entry name" value="PepSY_TM"/>
    <property type="match status" value="1"/>
</dbReference>
<proteinExistence type="predicted"/>
<dbReference type="PANTHER" id="PTHR34219:SF9">
    <property type="entry name" value="IRON-REGULATED INNER MEMBRANE PROTEIN"/>
    <property type="match status" value="1"/>
</dbReference>
<feature type="transmembrane region" description="Helical" evidence="1">
    <location>
        <begin position="435"/>
        <end position="453"/>
    </location>
</feature>
<keyword evidence="1" id="KW-0472">Membrane</keyword>
<accession>A0A261QZC8</accession>
<dbReference type="Proteomes" id="UP000216947">
    <property type="component" value="Unassembled WGS sequence"/>
</dbReference>
<feature type="transmembrane region" description="Helical" evidence="1">
    <location>
        <begin position="460"/>
        <end position="481"/>
    </location>
</feature>
<evidence type="ECO:0000313" key="3">
    <source>
        <dbReference type="Proteomes" id="UP000216947"/>
    </source>
</evidence>
<reference evidence="3" key="1">
    <citation type="submission" date="2017-05" db="EMBL/GenBank/DDBJ databases">
        <title>Complete and WGS of Bordetella genogroups.</title>
        <authorList>
            <person name="Spilker T."/>
            <person name="Lipuma J."/>
        </authorList>
    </citation>
    <scope>NUCLEOTIDE SEQUENCE [LARGE SCALE GENOMIC DNA]</scope>
    <source>
        <strain evidence="3">AU18089</strain>
    </source>
</reference>
<name>A0A261QZC8_9BORD</name>
<organism evidence="2 3">
    <name type="scientific">Bordetella genomosp. 7</name>
    <dbReference type="NCBI Taxonomy" id="1416805"/>
    <lineage>
        <taxon>Bacteria</taxon>
        <taxon>Pseudomonadati</taxon>
        <taxon>Pseudomonadota</taxon>
        <taxon>Betaproteobacteria</taxon>
        <taxon>Burkholderiales</taxon>
        <taxon>Alcaligenaceae</taxon>
        <taxon>Bordetella</taxon>
    </lineage>
</organism>
<feature type="transmembrane region" description="Helical" evidence="1">
    <location>
        <begin position="195"/>
        <end position="221"/>
    </location>
</feature>
<feature type="transmembrane region" description="Helical" evidence="1">
    <location>
        <begin position="394"/>
        <end position="415"/>
    </location>
</feature>
<dbReference type="RefSeq" id="WP_094797076.1">
    <property type="nucleotide sequence ID" value="NZ_NEVK01000006.1"/>
</dbReference>
<feature type="transmembrane region" description="Helical" evidence="1">
    <location>
        <begin position="353"/>
        <end position="373"/>
    </location>
</feature>
<feature type="transmembrane region" description="Helical" evidence="1">
    <location>
        <begin position="150"/>
        <end position="174"/>
    </location>
</feature>
<dbReference type="PANTHER" id="PTHR34219">
    <property type="entry name" value="IRON-REGULATED INNER MEMBRANE PROTEIN-RELATED"/>
    <property type="match status" value="1"/>
</dbReference>
<protein>
    <recommendedName>
        <fullName evidence="4">Peptidase</fullName>
    </recommendedName>
</protein>
<dbReference type="InterPro" id="IPR005625">
    <property type="entry name" value="PepSY-ass_TM"/>
</dbReference>
<keyword evidence="3" id="KW-1185">Reference proteome</keyword>
<dbReference type="AlphaFoldDB" id="A0A261QZC8"/>
<feature type="transmembrane region" description="Helical" evidence="1">
    <location>
        <begin position="20"/>
        <end position="38"/>
    </location>
</feature>
<sequence>MAVSAEIVRKFKIVHTWTGILSSIVLFIAFYAGALAIFKPEIAMWTQAGQSLPAGRADIDALAAAFDRQAPGAGQVVLALPHAVDPAARIYYTAQGEHRLAYLDGEGKLRHIDAVAAGADLRSGPTVGDFVDDLHRTGGLPTDPHTAEPVIGIISLLYAVALISGVVALLPSLVKDLFLLRISHNVKRMWLDAHNMLGITSLPFHLVMALTAAVFGLHGWIYSAQSHLIYPPGQDPYAADLAAPPDGPSEARQALPPSELLARLRQEAPGFRPQALMYRIGDAGVKEAGVRVAGTDDRYFLRDGRAGYALIDQYTGELGATTYLPGRQTATAATLSSFFALHFGNFGGLPVRILYVVLGMLGALVFYSGNLLWIEARLKKRRPGQPPAVQPRHVRWLASLTVGACLGCVAGLSASLSAGRWLALAADGQAMAARYAYYAVFCLYLVLAFRQGAARASAGLLWGAAALSALVPASNALWFIFAQPPTAYVPALAFVDAFFTIAAGLLGWLAVRARARYRQGARIFPAPAAEPSLPSTCEI</sequence>
<gene>
    <name evidence="2" type="ORF">CAL19_13840</name>
</gene>
<comment type="caution">
    <text evidence="2">The sequence shown here is derived from an EMBL/GenBank/DDBJ whole genome shotgun (WGS) entry which is preliminary data.</text>
</comment>
<feature type="transmembrane region" description="Helical" evidence="1">
    <location>
        <begin position="487"/>
        <end position="511"/>
    </location>
</feature>
<keyword evidence="1" id="KW-0812">Transmembrane</keyword>
<evidence type="ECO:0008006" key="4">
    <source>
        <dbReference type="Google" id="ProtNLM"/>
    </source>
</evidence>